<dbReference type="EMBL" id="FNTL01000004">
    <property type="protein sequence ID" value="SEC19453.1"/>
    <property type="molecule type" value="Genomic_DNA"/>
</dbReference>
<evidence type="ECO:0000313" key="2">
    <source>
        <dbReference type="Proteomes" id="UP000183407"/>
    </source>
</evidence>
<evidence type="ECO:0000313" key="1">
    <source>
        <dbReference type="EMBL" id="SEC19453.1"/>
    </source>
</evidence>
<gene>
    <name evidence="1" type="ORF">SAMN04490220_1023</name>
</gene>
<reference evidence="2" key="1">
    <citation type="submission" date="2016-10" db="EMBL/GenBank/DDBJ databases">
        <authorList>
            <person name="Varghese N."/>
        </authorList>
    </citation>
    <scope>NUCLEOTIDE SEQUENCE [LARGE SCALE GENOMIC DNA]</scope>
    <source>
        <strain evidence="2">DSM 44719</strain>
    </source>
</reference>
<dbReference type="RefSeq" id="WP_240319636.1">
    <property type="nucleotide sequence ID" value="NZ_FNTL01000004.1"/>
</dbReference>
<name>A0A1H4QIK8_RHOJO</name>
<accession>A0A1H4QIK8</accession>
<proteinExistence type="predicted"/>
<protein>
    <submittedName>
        <fullName evidence="1">Uncharacterized protein</fullName>
    </submittedName>
</protein>
<organism evidence="1 2">
    <name type="scientific">Rhodococcus jostii</name>
    <dbReference type="NCBI Taxonomy" id="132919"/>
    <lineage>
        <taxon>Bacteria</taxon>
        <taxon>Bacillati</taxon>
        <taxon>Actinomycetota</taxon>
        <taxon>Actinomycetes</taxon>
        <taxon>Mycobacteriales</taxon>
        <taxon>Nocardiaceae</taxon>
        <taxon>Rhodococcus</taxon>
    </lineage>
</organism>
<dbReference type="Proteomes" id="UP000183407">
    <property type="component" value="Unassembled WGS sequence"/>
</dbReference>
<dbReference type="AlphaFoldDB" id="A0A1H4QIK8"/>
<sequence>MLVTDKPAFREHLARFALDRLWRLYLDTWQIAVPMLKRAGISNNHSLRDNEMITAIASAGNRLGTSHPCPRVESAPDPFDLTTRPRRGQCPDARSGFGGTVRIPPGEGAQPAVWWPCAPFTKGRSLCLSGLSQAGSALLELMHVPVDGVLG</sequence>